<keyword evidence="3" id="KW-1185">Reference proteome</keyword>
<reference evidence="2 3" key="1">
    <citation type="journal article" date="2019" name="Sci. Rep.">
        <title>Comparative genomics of chytrid fungi reveal insights into the obligate biotrophic and pathogenic lifestyle of Synchytrium endobioticum.</title>
        <authorList>
            <person name="van de Vossenberg B.T.L.H."/>
            <person name="Warris S."/>
            <person name="Nguyen H.D.T."/>
            <person name="van Gent-Pelzer M.P.E."/>
            <person name="Joly D.L."/>
            <person name="van de Geest H.C."/>
            <person name="Bonants P.J.M."/>
            <person name="Smith D.S."/>
            <person name="Levesque C.A."/>
            <person name="van der Lee T.A.J."/>
        </authorList>
    </citation>
    <scope>NUCLEOTIDE SEQUENCE [LARGE SCALE GENOMIC DNA]</scope>
    <source>
        <strain evidence="2 3">CBS 809.83</strain>
    </source>
</reference>
<dbReference type="STRING" id="109895.A0A507EFP8"/>
<comment type="caution">
    <text evidence="2">The sequence shown here is derived from an EMBL/GenBank/DDBJ whole genome shotgun (WGS) entry which is preliminary data.</text>
</comment>
<feature type="domain" description="Transthyretin/hydroxyisourate hydrolase" evidence="1">
    <location>
        <begin position="1"/>
        <end position="51"/>
    </location>
</feature>
<dbReference type="InterPro" id="IPR036817">
    <property type="entry name" value="Transthyretin/HIU_hydrolase_sf"/>
</dbReference>
<dbReference type="GO" id="GO:0006144">
    <property type="term" value="P:purine nucleobase metabolic process"/>
    <property type="evidence" value="ECO:0007669"/>
    <property type="project" value="TreeGrafter"/>
</dbReference>
<dbReference type="AlphaFoldDB" id="A0A507EFP8"/>
<evidence type="ECO:0000259" key="1">
    <source>
        <dbReference type="Pfam" id="PF00576"/>
    </source>
</evidence>
<sequence>MNFATKEYFARFKSSCFFPFAQIIFEIPDQPNPRYHFPLLLSPFSYSTYRGT</sequence>
<dbReference type="PANTHER" id="PTHR10395">
    <property type="entry name" value="URICASE AND TRANSTHYRETIN-RELATED"/>
    <property type="match status" value="1"/>
</dbReference>
<dbReference type="Gene3D" id="2.60.40.180">
    <property type="entry name" value="Transthyretin/hydroxyisourate hydrolase domain"/>
    <property type="match status" value="1"/>
</dbReference>
<evidence type="ECO:0000313" key="2">
    <source>
        <dbReference type="EMBL" id="TPX62661.1"/>
    </source>
</evidence>
<proteinExistence type="predicted"/>
<organism evidence="2 3">
    <name type="scientific">Powellomyces hirtus</name>
    <dbReference type="NCBI Taxonomy" id="109895"/>
    <lineage>
        <taxon>Eukaryota</taxon>
        <taxon>Fungi</taxon>
        <taxon>Fungi incertae sedis</taxon>
        <taxon>Chytridiomycota</taxon>
        <taxon>Chytridiomycota incertae sedis</taxon>
        <taxon>Chytridiomycetes</taxon>
        <taxon>Spizellomycetales</taxon>
        <taxon>Powellomycetaceae</taxon>
        <taxon>Powellomyces</taxon>
    </lineage>
</organism>
<evidence type="ECO:0000313" key="3">
    <source>
        <dbReference type="Proteomes" id="UP000318582"/>
    </source>
</evidence>
<dbReference type="Pfam" id="PF00576">
    <property type="entry name" value="Transthyretin"/>
    <property type="match status" value="1"/>
</dbReference>
<name>A0A507EFP8_9FUNG</name>
<dbReference type="SUPFAM" id="SSF49472">
    <property type="entry name" value="Transthyretin (synonym: prealbumin)"/>
    <property type="match status" value="1"/>
</dbReference>
<dbReference type="InterPro" id="IPR023416">
    <property type="entry name" value="Transthyretin/HIU_hydrolase_d"/>
</dbReference>
<gene>
    <name evidence="2" type="ORF">PhCBS80983_g00324</name>
</gene>
<protein>
    <recommendedName>
        <fullName evidence="1">Transthyretin/hydroxyisourate hydrolase domain-containing protein</fullName>
    </recommendedName>
</protein>
<accession>A0A507EFP8</accession>
<dbReference type="Proteomes" id="UP000318582">
    <property type="component" value="Unassembled WGS sequence"/>
</dbReference>
<dbReference type="PANTHER" id="PTHR10395:SF7">
    <property type="entry name" value="5-HYDROXYISOURATE HYDROLASE"/>
    <property type="match status" value="1"/>
</dbReference>
<dbReference type="EMBL" id="QEAQ01000002">
    <property type="protein sequence ID" value="TPX62661.1"/>
    <property type="molecule type" value="Genomic_DNA"/>
</dbReference>